<feature type="domain" description="Dienelactone hydrolase" evidence="3">
    <location>
        <begin position="66"/>
        <end position="198"/>
    </location>
</feature>
<dbReference type="EMBL" id="VOLT01000015">
    <property type="protein sequence ID" value="TWX64165.1"/>
    <property type="molecule type" value="Genomic_DNA"/>
</dbReference>
<dbReference type="InterPro" id="IPR050261">
    <property type="entry name" value="FrsA_esterase"/>
</dbReference>
<dbReference type="OrthoDB" id="9805123at2"/>
<evidence type="ECO:0000256" key="2">
    <source>
        <dbReference type="SAM" id="SignalP"/>
    </source>
</evidence>
<feature type="signal peptide" evidence="2">
    <location>
        <begin position="1"/>
        <end position="26"/>
    </location>
</feature>
<evidence type="ECO:0000256" key="1">
    <source>
        <dbReference type="ARBA" id="ARBA00022801"/>
    </source>
</evidence>
<reference evidence="4 5" key="1">
    <citation type="submission" date="2019-07" db="EMBL/GenBank/DDBJ databases">
        <title>Genomes of sea-ice associated Colwellia species.</title>
        <authorList>
            <person name="Bowman J.P."/>
        </authorList>
    </citation>
    <scope>NUCLEOTIDE SEQUENCE [LARGE SCALE GENOMIC DNA]</scope>
    <source>
        <strain evidence="4 5">ACAM 459</strain>
    </source>
</reference>
<dbReference type="AlphaFoldDB" id="A0A5C6Q5G2"/>
<dbReference type="Pfam" id="PF01738">
    <property type="entry name" value="DLH"/>
    <property type="match status" value="1"/>
</dbReference>
<dbReference type="InterPro" id="IPR029058">
    <property type="entry name" value="AB_hydrolase_fold"/>
</dbReference>
<keyword evidence="2" id="KW-0732">Signal</keyword>
<comment type="caution">
    <text evidence="4">The sequence shown here is derived from an EMBL/GenBank/DDBJ whole genome shotgun (WGS) entry which is preliminary data.</text>
</comment>
<dbReference type="GO" id="GO:0052689">
    <property type="term" value="F:carboxylic ester hydrolase activity"/>
    <property type="evidence" value="ECO:0007669"/>
    <property type="project" value="UniProtKB-ARBA"/>
</dbReference>
<name>A0A5C6Q5G2_9GAMM</name>
<dbReference type="SUPFAM" id="SSF53474">
    <property type="entry name" value="alpha/beta-Hydrolases"/>
    <property type="match status" value="1"/>
</dbReference>
<protein>
    <submittedName>
        <fullName evidence="4">Alpha/beta fold hydrolase</fullName>
    </submittedName>
</protein>
<feature type="chain" id="PRO_5022912666" evidence="2">
    <location>
        <begin position="27"/>
        <end position="333"/>
    </location>
</feature>
<proteinExistence type="predicted"/>
<accession>A0A5C6Q5G2</accession>
<gene>
    <name evidence="4" type="ORF">ESZ36_21000</name>
</gene>
<sequence length="333" mass="37032">MIKSYSTFIIMSTLYLSSLLPGNANASATDALGDFSASVSEVDHEVVTIWSQGVRLEGDIYKPKGLKASDKLPGILMVPGWGGNKKNIEKNYAPHFAKQGFIVLSFDFKSWGQSDGPVVLAEKLSTGDKAEEINVKVTHIRQIINPLSMVEDVRAALYFLGSEPQVMSNNLGIWGTSMGGGLALVAAANDDRVKALVSQLAPLNYKYNLRMIPDQQMRQVEAMAARGIIPPYPGPKSKVNPMLRGFPDWVAMKRFDPMLHLSDLKAATLIMDVKDEKLFENKENGKLVYDSIKDRLASRYLTFPGEHYDMYKGDNLNKGRAEAIEWFTMYLQK</sequence>
<keyword evidence="1 4" id="KW-0378">Hydrolase</keyword>
<evidence type="ECO:0000313" key="4">
    <source>
        <dbReference type="EMBL" id="TWX64165.1"/>
    </source>
</evidence>
<dbReference type="InterPro" id="IPR002925">
    <property type="entry name" value="Dienelactn_hydro"/>
</dbReference>
<dbReference type="Proteomes" id="UP000321822">
    <property type="component" value="Unassembled WGS sequence"/>
</dbReference>
<evidence type="ECO:0000313" key="5">
    <source>
        <dbReference type="Proteomes" id="UP000321822"/>
    </source>
</evidence>
<evidence type="ECO:0000259" key="3">
    <source>
        <dbReference type="Pfam" id="PF01738"/>
    </source>
</evidence>
<dbReference type="PANTHER" id="PTHR22946">
    <property type="entry name" value="DIENELACTONE HYDROLASE DOMAIN-CONTAINING PROTEIN-RELATED"/>
    <property type="match status" value="1"/>
</dbReference>
<dbReference type="Gene3D" id="3.40.50.1820">
    <property type="entry name" value="alpha/beta hydrolase"/>
    <property type="match status" value="1"/>
</dbReference>
<dbReference type="PANTHER" id="PTHR22946:SF9">
    <property type="entry name" value="POLYKETIDE TRANSFERASE AF380"/>
    <property type="match status" value="1"/>
</dbReference>
<keyword evidence="5" id="KW-1185">Reference proteome</keyword>
<organism evidence="4 5">
    <name type="scientific">Colwellia demingiae</name>
    <dbReference type="NCBI Taxonomy" id="89401"/>
    <lineage>
        <taxon>Bacteria</taxon>
        <taxon>Pseudomonadati</taxon>
        <taxon>Pseudomonadota</taxon>
        <taxon>Gammaproteobacteria</taxon>
        <taxon>Alteromonadales</taxon>
        <taxon>Colwelliaceae</taxon>
        <taxon>Colwellia</taxon>
    </lineage>
</organism>